<evidence type="ECO:0000313" key="3">
    <source>
        <dbReference type="Proteomes" id="UP000034680"/>
    </source>
</evidence>
<organism evidence="2 3">
    <name type="scientific">Diaporthe ampelina</name>
    <dbReference type="NCBI Taxonomy" id="1214573"/>
    <lineage>
        <taxon>Eukaryota</taxon>
        <taxon>Fungi</taxon>
        <taxon>Dikarya</taxon>
        <taxon>Ascomycota</taxon>
        <taxon>Pezizomycotina</taxon>
        <taxon>Sordariomycetes</taxon>
        <taxon>Sordariomycetidae</taxon>
        <taxon>Diaporthales</taxon>
        <taxon>Diaporthaceae</taxon>
        <taxon>Diaporthe</taxon>
    </lineage>
</organism>
<feature type="region of interest" description="Disordered" evidence="1">
    <location>
        <begin position="142"/>
        <end position="169"/>
    </location>
</feature>
<reference evidence="2 3" key="1">
    <citation type="submission" date="2015-05" db="EMBL/GenBank/DDBJ databases">
        <title>Distinctive expansion of gene families associated with plant cell wall degradation and secondary metabolism in the genomes of grapevine trunk pathogens.</title>
        <authorList>
            <person name="Lawrence D.P."/>
            <person name="Travadon R."/>
            <person name="Rolshausen P.E."/>
            <person name="Baumgartner K."/>
        </authorList>
    </citation>
    <scope>NUCLEOTIDE SEQUENCE [LARGE SCALE GENOMIC DNA]</scope>
    <source>
        <strain evidence="2">DA912</strain>
    </source>
</reference>
<dbReference type="Proteomes" id="UP000034680">
    <property type="component" value="Unassembled WGS sequence"/>
</dbReference>
<dbReference type="CDD" id="cd23703">
    <property type="entry name" value="mS26_PET12"/>
    <property type="match status" value="1"/>
</dbReference>
<sequence>MAPTLPRAPLRSLSSTILPSATSTPSTASTASRTFSTTASRLEVDIPPESPRFINLPELPQSSEDKLPPVKGVLPVPREIFHRRNNGSHKIQADFVDHTAPRSRAEVAGEAPKSDRAAWKRALAESRRKALAAGIDRLWTRKNTREGHAKQRAESHRQRNLAAANAPEGLDDVFTRGTVTQATLDTRVVRDPHYEERQLESQARTAALLRERTEARKDAIQRLYVEAGSFIVSEDDLVKRVDEVFNEEHFKQAGRWQGKYNSENVWDAHGAPIAIRAMFASLKGTSNKALDNYQTSVNFTTQRQKIISGELTGGAVSAGGGKKRDGA</sequence>
<comment type="caution">
    <text evidence="2">The sequence shown here is derived from an EMBL/GenBank/DDBJ whole genome shotgun (WGS) entry which is preliminary data.</text>
</comment>
<protein>
    <submittedName>
        <fullName evidence="2">Uncharacterized protein</fullName>
    </submittedName>
</protein>
<feature type="region of interest" description="Disordered" evidence="1">
    <location>
        <begin position="1"/>
        <end position="51"/>
    </location>
</feature>
<evidence type="ECO:0000313" key="2">
    <source>
        <dbReference type="EMBL" id="KKY35322.1"/>
    </source>
</evidence>
<feature type="compositionally biased region" description="Low complexity" evidence="1">
    <location>
        <begin position="12"/>
        <end position="41"/>
    </location>
</feature>
<feature type="compositionally biased region" description="Basic and acidic residues" evidence="1">
    <location>
        <begin position="143"/>
        <end position="157"/>
    </location>
</feature>
<reference evidence="2 3" key="2">
    <citation type="submission" date="2015-05" db="EMBL/GenBank/DDBJ databases">
        <authorList>
            <person name="Morales-Cruz A."/>
            <person name="Amrine K.C."/>
            <person name="Cantu D."/>
        </authorList>
    </citation>
    <scope>NUCLEOTIDE SEQUENCE [LARGE SCALE GENOMIC DNA]</scope>
    <source>
        <strain evidence="2">DA912</strain>
    </source>
</reference>
<dbReference type="OrthoDB" id="5223508at2759"/>
<dbReference type="AlphaFoldDB" id="A0A0G2FLS4"/>
<dbReference type="InterPro" id="IPR058940">
    <property type="entry name" value="mS26_fungi"/>
</dbReference>
<accession>A0A0G2FLS4</accession>
<name>A0A0G2FLS4_9PEZI</name>
<dbReference type="EMBL" id="LCUC01000165">
    <property type="protein sequence ID" value="KKY35322.1"/>
    <property type="molecule type" value="Genomic_DNA"/>
</dbReference>
<gene>
    <name evidence="2" type="ORF">UCDDA912_g04680</name>
</gene>
<dbReference type="Pfam" id="PF26163">
    <property type="entry name" value="mS26"/>
    <property type="match status" value="1"/>
</dbReference>
<proteinExistence type="predicted"/>
<keyword evidence="3" id="KW-1185">Reference proteome</keyword>
<evidence type="ECO:0000256" key="1">
    <source>
        <dbReference type="SAM" id="MobiDB-lite"/>
    </source>
</evidence>
<dbReference type="STRING" id="1214573.A0A0G2FLS4"/>